<feature type="domain" description="Fibronectin type-III" evidence="4">
    <location>
        <begin position="93"/>
        <end position="187"/>
    </location>
</feature>
<dbReference type="GO" id="GO:0031430">
    <property type="term" value="C:M band"/>
    <property type="evidence" value="ECO:0007669"/>
    <property type="project" value="TreeGrafter"/>
</dbReference>
<dbReference type="PANTHER" id="PTHR14340">
    <property type="entry name" value="MICROFIBRIL-ASSOCIATED GLYCOPROTEIN 3"/>
    <property type="match status" value="1"/>
</dbReference>
<dbReference type="InterPro" id="IPR003598">
    <property type="entry name" value="Ig_sub2"/>
</dbReference>
<dbReference type="PROSITE" id="PS50853">
    <property type="entry name" value="FN3"/>
    <property type="match status" value="8"/>
</dbReference>
<protein>
    <recommendedName>
        <fullName evidence="7">Titin</fullName>
    </recommendedName>
</protein>
<dbReference type="InterPro" id="IPR036179">
    <property type="entry name" value="Ig-like_dom_sf"/>
</dbReference>
<feature type="domain" description="Fibronectin type-III" evidence="4">
    <location>
        <begin position="1038"/>
        <end position="1123"/>
    </location>
</feature>
<name>A0A8B9BGA1_9AVES</name>
<feature type="domain" description="Ig-like" evidence="3">
    <location>
        <begin position="146"/>
        <end position="237"/>
    </location>
</feature>
<evidence type="ECO:0000313" key="6">
    <source>
        <dbReference type="Proteomes" id="UP000694426"/>
    </source>
</evidence>
<dbReference type="Ensembl" id="ENSABRT00000005537.1">
    <property type="protein sequence ID" value="ENSABRP00000003838.1"/>
    <property type="gene ID" value="ENSABRG00000003603.1"/>
</dbReference>
<evidence type="ECO:0000313" key="5">
    <source>
        <dbReference type="Ensembl" id="ENSABRP00000003838.1"/>
    </source>
</evidence>
<evidence type="ECO:0000259" key="3">
    <source>
        <dbReference type="PROSITE" id="PS50835"/>
    </source>
</evidence>
<dbReference type="FunFam" id="2.60.40.10:FF:000012">
    <property type="entry name" value="titin isoform X1"/>
    <property type="match status" value="1"/>
</dbReference>
<dbReference type="GO" id="GO:0008307">
    <property type="term" value="F:structural constituent of muscle"/>
    <property type="evidence" value="ECO:0007669"/>
    <property type="project" value="TreeGrafter"/>
</dbReference>
<evidence type="ECO:0000256" key="2">
    <source>
        <dbReference type="ARBA" id="ARBA00023319"/>
    </source>
</evidence>
<dbReference type="InterPro" id="IPR036116">
    <property type="entry name" value="FN3_sf"/>
</dbReference>
<feature type="domain" description="Fibronectin type-III" evidence="4">
    <location>
        <begin position="442"/>
        <end position="538"/>
    </location>
</feature>
<dbReference type="FunFam" id="2.60.40.10:FF:000003">
    <property type="entry name" value="Titin isoform E"/>
    <property type="match status" value="1"/>
</dbReference>
<accession>A0A8B9BGA1</accession>
<dbReference type="Gene3D" id="2.60.40.10">
    <property type="entry name" value="Immunoglobulins"/>
    <property type="match status" value="13"/>
</dbReference>
<feature type="domain" description="Fibronectin type-III" evidence="4">
    <location>
        <begin position="344"/>
        <end position="439"/>
    </location>
</feature>
<dbReference type="InterPro" id="IPR007110">
    <property type="entry name" value="Ig-like_dom"/>
</dbReference>
<dbReference type="CDD" id="cd00063">
    <property type="entry name" value="FN3"/>
    <property type="match status" value="8"/>
</dbReference>
<feature type="domain" description="Fibronectin type-III" evidence="4">
    <location>
        <begin position="745"/>
        <end position="841"/>
    </location>
</feature>
<sequence>TLKEGLTVKAGDTITVSAISIHGKPPPTSAWSKAGKDFRPSELVHIETTPTTSTLNIKYATRKDSGEYTITATNPFGTKQESVHVKVLDVPGPPGPIEISNVSAEKATLTWSPPAEDGGSPIKSYVLEKRETSRLLWTLVEQMMLPEFDLRGIYQKTVIAKAGDNIKIEIPVLGRPRPTVTWKKEDQMLKQTQRVNYENTATATILTINECTRSDSGQYPLSAKNIVGEVSEVITVQVHDIPGPPTGPIKFDEISSDFVTFSWQPPLNDGGVPISNYVVEMRQTDSTTWTELATTVIRTIFKATRLTTGVEYQFRVKAQNRYGIGPAITSESVVANYPFKVPGPPGTPQVTAVTKETMTISWNEPVTDGGSPILGYHVERKERNSILWQTVSKMLVSGNIFKSTGLTDGIAYEFRVIAENLAGKSKPSKPSEPVFALDPIDPPGKPIPLNITRHAVTLKWTKPEYNGGFKITGYTVEKRDLPNGRWLKANFSNILETEFTVSGLTEDAAYEFRVIARNAGGAVSQPSEPSDAITCRDDIEAPKIKVDAKYKDTLVLKAGEVFRLEADVSGRPPPSMTWTKGEKELEDTAKLEIKIADFSTVLINKDSSRRDGGAYTLTATNPGGFAKHIFNPILAVNPYVPPDPPKTPEVTAITKDSMVVCWGHPDSDGGSPITNYIVERRDRAGLRWVKCNKRVVTDLRYKVSGLTEGHEYEYRVMAENAAGVSEPSPTSPFYKACDTVFKPGPPGNPRVLDSSRSSITIAWNKPIYDGGSEITGYMVEIALPEEDEWKIVTPPVGLKATSFTITDLKENQEYKIRIYAMNSEGLGEPALVPGTPKAEERLLPPEIELDAELRKVVTIRACCTLRLFVPIKGRPAPEVKWTREQGESLDRASIESTSSYTLLIVENVNRFDSGKYMLTIENSSGSKSAFVNVRVLDTPGAPQDLKIKEVTKSSVTLTWEPPLIDGGSKIKNYIVEKRESTRKAYSTVNANCHKTSWKVDSLQEGCNYYFRVLAENEYGIGLPVETSESVKVSERPLPPGKITLLDVTRNSVSLSWEKPEHDGGSRILGYIDLKVDVPFVGRPKPAVFWHKDNVALKQTTRVNAESSENITVTKIIICECKST</sequence>
<organism evidence="5 6">
    <name type="scientific">Anser brachyrhynchus</name>
    <name type="common">Pink-footed goose</name>
    <dbReference type="NCBI Taxonomy" id="132585"/>
    <lineage>
        <taxon>Eukaryota</taxon>
        <taxon>Metazoa</taxon>
        <taxon>Chordata</taxon>
        <taxon>Craniata</taxon>
        <taxon>Vertebrata</taxon>
        <taxon>Euteleostomi</taxon>
        <taxon>Archelosauria</taxon>
        <taxon>Archosauria</taxon>
        <taxon>Dinosauria</taxon>
        <taxon>Saurischia</taxon>
        <taxon>Theropoda</taxon>
        <taxon>Coelurosauria</taxon>
        <taxon>Aves</taxon>
        <taxon>Neognathae</taxon>
        <taxon>Galloanserae</taxon>
        <taxon>Anseriformes</taxon>
        <taxon>Anatidae</taxon>
        <taxon>Anserinae</taxon>
        <taxon>Anser</taxon>
    </lineage>
</organism>
<feature type="domain" description="Ig-like" evidence="3">
    <location>
        <begin position="1"/>
        <end position="86"/>
    </location>
</feature>
<dbReference type="FunFam" id="2.60.40.10:FF:000034">
    <property type="entry name" value="Titin isoform A"/>
    <property type="match status" value="2"/>
</dbReference>
<dbReference type="PANTHER" id="PTHR14340:SF13">
    <property type="entry name" value="TITIN"/>
    <property type="match status" value="1"/>
</dbReference>
<proteinExistence type="predicted"/>
<reference evidence="5" key="1">
    <citation type="submission" date="2025-08" db="UniProtKB">
        <authorList>
            <consortium name="Ensembl"/>
        </authorList>
    </citation>
    <scope>IDENTIFICATION</scope>
</reference>
<dbReference type="FunFam" id="2.60.40.10:FF:000011">
    <property type="entry name" value="Titin b"/>
    <property type="match status" value="1"/>
</dbReference>
<dbReference type="CDD" id="cd05748">
    <property type="entry name" value="Ig_Titin_like"/>
    <property type="match status" value="3"/>
</dbReference>
<dbReference type="SMART" id="SM00060">
    <property type="entry name" value="FN3"/>
    <property type="match status" value="8"/>
</dbReference>
<feature type="domain" description="Ig-like" evidence="3">
    <location>
        <begin position="845"/>
        <end position="934"/>
    </location>
</feature>
<dbReference type="InterPro" id="IPR013783">
    <property type="entry name" value="Ig-like_fold"/>
</dbReference>
<dbReference type="InterPro" id="IPR003599">
    <property type="entry name" value="Ig_sub"/>
</dbReference>
<evidence type="ECO:0008006" key="7">
    <source>
        <dbReference type="Google" id="ProtNLM"/>
    </source>
</evidence>
<dbReference type="GO" id="GO:0045214">
    <property type="term" value="P:sarcomere organization"/>
    <property type="evidence" value="ECO:0007669"/>
    <property type="project" value="TreeGrafter"/>
</dbReference>
<dbReference type="AlphaFoldDB" id="A0A8B9BGA1"/>
<dbReference type="SMART" id="SM00408">
    <property type="entry name" value="IGc2"/>
    <property type="match status" value="4"/>
</dbReference>
<dbReference type="GeneTree" id="ENSGT01150000286978"/>
<feature type="domain" description="Fibronectin type-III" evidence="4">
    <location>
        <begin position="941"/>
        <end position="1035"/>
    </location>
</feature>
<feature type="domain" description="Ig-like" evidence="3">
    <location>
        <begin position="542"/>
        <end position="621"/>
    </location>
</feature>
<dbReference type="SUPFAM" id="SSF49265">
    <property type="entry name" value="Fibronectin type III"/>
    <property type="match status" value="5"/>
</dbReference>
<dbReference type="GO" id="GO:0048738">
    <property type="term" value="P:cardiac muscle tissue development"/>
    <property type="evidence" value="ECO:0007669"/>
    <property type="project" value="TreeGrafter"/>
</dbReference>
<keyword evidence="2" id="KW-0393">Immunoglobulin domain</keyword>
<feature type="domain" description="Fibronectin type-III" evidence="4">
    <location>
        <begin position="644"/>
        <end position="739"/>
    </location>
</feature>
<reference evidence="5" key="2">
    <citation type="submission" date="2025-09" db="UniProtKB">
        <authorList>
            <consortium name="Ensembl"/>
        </authorList>
    </citation>
    <scope>IDENTIFICATION</scope>
</reference>
<dbReference type="Pfam" id="PF00041">
    <property type="entry name" value="fn3"/>
    <property type="match status" value="6"/>
</dbReference>
<dbReference type="SUPFAM" id="SSF48726">
    <property type="entry name" value="Immunoglobulin"/>
    <property type="match status" value="4"/>
</dbReference>
<dbReference type="SMART" id="SM00409">
    <property type="entry name" value="IG"/>
    <property type="match status" value="4"/>
</dbReference>
<dbReference type="InterPro" id="IPR003961">
    <property type="entry name" value="FN3_dom"/>
</dbReference>
<keyword evidence="1" id="KW-0677">Repeat</keyword>
<dbReference type="FunFam" id="2.60.40.10:FF:000547">
    <property type="entry name" value="Titin a"/>
    <property type="match status" value="1"/>
</dbReference>
<dbReference type="Pfam" id="PF07679">
    <property type="entry name" value="I-set"/>
    <property type="match status" value="4"/>
</dbReference>
<dbReference type="PROSITE" id="PS50835">
    <property type="entry name" value="IG_LIKE"/>
    <property type="match status" value="4"/>
</dbReference>
<dbReference type="FunFam" id="2.60.40.10:FF:000002">
    <property type="entry name" value="Titin a"/>
    <property type="match status" value="4"/>
</dbReference>
<dbReference type="Proteomes" id="UP000694426">
    <property type="component" value="Unplaced"/>
</dbReference>
<feature type="domain" description="Fibronectin type-III" evidence="4">
    <location>
        <begin position="244"/>
        <end position="338"/>
    </location>
</feature>
<evidence type="ECO:0000259" key="4">
    <source>
        <dbReference type="PROSITE" id="PS50853"/>
    </source>
</evidence>
<evidence type="ECO:0000256" key="1">
    <source>
        <dbReference type="ARBA" id="ARBA00022737"/>
    </source>
</evidence>
<dbReference type="InterPro" id="IPR013098">
    <property type="entry name" value="Ig_I-set"/>
</dbReference>
<keyword evidence="6" id="KW-1185">Reference proteome</keyword>
<dbReference type="PRINTS" id="PR00014">
    <property type="entry name" value="FNTYPEIII"/>
</dbReference>